<sequence>MLTNTALNPLRVAKQRITSYASQLSSYSDDVDNIDIEKRRISLSESEASGSPRTSSTMSSRNTSQAFEPMLRSSPVRRPKARSDYARSYPRMPMRLTCYTLPPRWSSRLFSFGLLAILILFITSLARSHWSSIKIVESLEHKPAPPPPAWEAFPFLKRYHGGIRTLVAKSENSPEYPQSAGSESKGALQESGHQHQNSEKARGTIVPSLTFDPFGQKRSKIVPCFLDEEKGIRPPDLQVYPGVPSGMPEPVMGSYALLGLRDDVCFDRYGRLGPYGFGYSKKMGGTGTGMDGDREGIEAIWAKDDYVDYSKVKWAQAIKRCEAANKHRFEPLPSTQRANFYQTMGIGGPEDEEPQKEDHRKNILAEETPPFAKNRTLPRTAVVIRTWTGYEYDNEDLFYLRSLVAELSLASGGEYSVHFLVHVKDNNKQIWADDATYQQVLDDALPAEFKGMGTLWSERQMELIYGGLEETNYRNLKVHGVYRSTFQPLQYFAKQHPEYDFYWQLEMDMRYTGHWYHLFDRISQWSAQQPRKGLWERDARFYIPSEHGSWEDFSHMVRVQTEHGTASKANMYAPLQINPSVPEEVKAELEPSKPEKPIWGPEPPIDDQLDTTNDPKPPTSEKEDKHEWGVGEEADLILFNPIFDPEGTNWILAQDVTGYNKEHGLPPRRVAINTFGRYSKKLLLQMHVDTLFGRKSMFSEMYPASTCLHHGFKAVYAPHPVFIDRRWPTSYLASIFNGGRNGAAGGARLSVFSDERQHNFRGTTWYYDAGFAPNLWKRWLGLKVDNDGGEQEEVLGEGRMCLPAMMLHPVKHVDLRVEKVIGDEG</sequence>
<dbReference type="GeneID" id="27311623"/>
<dbReference type="OrthoDB" id="3353407at2759"/>
<feature type="compositionally biased region" description="Polar residues" evidence="1">
    <location>
        <begin position="170"/>
        <end position="182"/>
    </location>
</feature>
<name>A0A0D2ADN4_9PEZI</name>
<dbReference type="PANTHER" id="PTHR36205:SF1">
    <property type="entry name" value="MAJOR FACILITATOR SUPERFAMILY TRANSPORTER"/>
    <property type="match status" value="1"/>
</dbReference>
<protein>
    <submittedName>
        <fullName evidence="2">Uncharacterized protein</fullName>
    </submittedName>
</protein>
<reference evidence="2 3" key="1">
    <citation type="submission" date="2015-01" db="EMBL/GenBank/DDBJ databases">
        <title>The Genome Sequence of Ochroconis gallopava CBS43764.</title>
        <authorList>
            <consortium name="The Broad Institute Genomics Platform"/>
            <person name="Cuomo C."/>
            <person name="de Hoog S."/>
            <person name="Gorbushina A."/>
            <person name="Stielow B."/>
            <person name="Teixiera M."/>
            <person name="Abouelleil A."/>
            <person name="Chapman S.B."/>
            <person name="Priest M."/>
            <person name="Young S.K."/>
            <person name="Wortman J."/>
            <person name="Nusbaum C."/>
            <person name="Birren B."/>
        </authorList>
    </citation>
    <scope>NUCLEOTIDE SEQUENCE [LARGE SCALE GENOMIC DNA]</scope>
    <source>
        <strain evidence="2 3">CBS 43764</strain>
    </source>
</reference>
<feature type="compositionally biased region" description="Basic and acidic residues" evidence="1">
    <location>
        <begin position="192"/>
        <end position="202"/>
    </location>
</feature>
<proteinExistence type="predicted"/>
<dbReference type="EMBL" id="KN847538">
    <property type="protein sequence ID" value="KIW05093.1"/>
    <property type="molecule type" value="Genomic_DNA"/>
</dbReference>
<feature type="region of interest" description="Disordered" evidence="1">
    <location>
        <begin position="170"/>
        <end position="202"/>
    </location>
</feature>
<dbReference type="PANTHER" id="PTHR36205">
    <property type="entry name" value="CHROMOSOME 19, WHOLE GENOME SHOTGUN SEQUENCE"/>
    <property type="match status" value="1"/>
</dbReference>
<evidence type="ECO:0000313" key="2">
    <source>
        <dbReference type="EMBL" id="KIW05093.1"/>
    </source>
</evidence>
<dbReference type="InterPro" id="IPR021822">
    <property type="entry name" value="DUF3405"/>
</dbReference>
<keyword evidence="3" id="KW-1185">Reference proteome</keyword>
<organism evidence="2 3">
    <name type="scientific">Verruconis gallopava</name>
    <dbReference type="NCBI Taxonomy" id="253628"/>
    <lineage>
        <taxon>Eukaryota</taxon>
        <taxon>Fungi</taxon>
        <taxon>Dikarya</taxon>
        <taxon>Ascomycota</taxon>
        <taxon>Pezizomycotina</taxon>
        <taxon>Dothideomycetes</taxon>
        <taxon>Pleosporomycetidae</taxon>
        <taxon>Venturiales</taxon>
        <taxon>Sympoventuriaceae</taxon>
        <taxon>Verruconis</taxon>
    </lineage>
</organism>
<dbReference type="STRING" id="253628.A0A0D2ADN4"/>
<dbReference type="Proteomes" id="UP000053259">
    <property type="component" value="Unassembled WGS sequence"/>
</dbReference>
<feature type="compositionally biased region" description="Basic and acidic residues" evidence="1">
    <location>
        <begin position="584"/>
        <end position="596"/>
    </location>
</feature>
<dbReference type="Pfam" id="PF11885">
    <property type="entry name" value="DUF3405"/>
    <property type="match status" value="1"/>
</dbReference>
<feature type="region of interest" description="Disordered" evidence="1">
    <location>
        <begin position="584"/>
        <end position="626"/>
    </location>
</feature>
<dbReference type="AlphaFoldDB" id="A0A0D2ADN4"/>
<evidence type="ECO:0000313" key="3">
    <source>
        <dbReference type="Proteomes" id="UP000053259"/>
    </source>
</evidence>
<evidence type="ECO:0000256" key="1">
    <source>
        <dbReference type="SAM" id="MobiDB-lite"/>
    </source>
</evidence>
<gene>
    <name evidence="2" type="ORF">PV09_03650</name>
</gene>
<dbReference type="RefSeq" id="XP_016214962.1">
    <property type="nucleotide sequence ID" value="XM_016356873.1"/>
</dbReference>
<dbReference type="HOGENOM" id="CLU_009650_0_0_1"/>
<feature type="compositionally biased region" description="Low complexity" evidence="1">
    <location>
        <begin position="49"/>
        <end position="64"/>
    </location>
</feature>
<dbReference type="InParanoid" id="A0A0D2ADN4"/>
<dbReference type="VEuPathDB" id="FungiDB:PV09_03650"/>
<feature type="region of interest" description="Disordered" evidence="1">
    <location>
        <begin position="42"/>
        <end position="85"/>
    </location>
</feature>
<accession>A0A0D2ADN4</accession>